<dbReference type="Proteomes" id="UP000177943">
    <property type="component" value="Unassembled WGS sequence"/>
</dbReference>
<dbReference type="Gene3D" id="3.40.30.10">
    <property type="entry name" value="Glutaredoxin"/>
    <property type="match status" value="1"/>
</dbReference>
<dbReference type="SUPFAM" id="SSF52833">
    <property type="entry name" value="Thioredoxin-like"/>
    <property type="match status" value="1"/>
</dbReference>
<dbReference type="PANTHER" id="PTHR34573:SF1">
    <property type="entry name" value="VITAMIN K EPOXIDE REDUCTASE DOMAIN-CONTAINING PROTEIN"/>
    <property type="match status" value="1"/>
</dbReference>
<accession>A0A1G2MXT6</accession>
<proteinExistence type="predicted"/>
<dbReference type="PANTHER" id="PTHR34573">
    <property type="entry name" value="VKC DOMAIN-CONTAINING PROTEIN"/>
    <property type="match status" value="1"/>
</dbReference>
<reference evidence="2 3" key="1">
    <citation type="journal article" date="2016" name="Nat. Commun.">
        <title>Thousands of microbial genomes shed light on interconnected biogeochemical processes in an aquifer system.</title>
        <authorList>
            <person name="Anantharaman K."/>
            <person name="Brown C.T."/>
            <person name="Hug L.A."/>
            <person name="Sharon I."/>
            <person name="Castelle C.J."/>
            <person name="Probst A.J."/>
            <person name="Thomas B.C."/>
            <person name="Singh A."/>
            <person name="Wilkins M.J."/>
            <person name="Karaoz U."/>
            <person name="Brodie E.L."/>
            <person name="Williams K.H."/>
            <person name="Hubbard S.S."/>
            <person name="Banfield J.F."/>
        </authorList>
    </citation>
    <scope>NUCLEOTIDE SEQUENCE [LARGE SCALE GENOMIC DNA]</scope>
</reference>
<organism evidence="2 3">
    <name type="scientific">Candidatus Taylorbacteria bacterium RIFCSPHIGHO2_02_FULL_45_35</name>
    <dbReference type="NCBI Taxonomy" id="1802311"/>
    <lineage>
        <taxon>Bacteria</taxon>
        <taxon>Candidatus Tayloriibacteriota</taxon>
    </lineage>
</organism>
<evidence type="ECO:0000313" key="2">
    <source>
        <dbReference type="EMBL" id="OHA28019.1"/>
    </source>
</evidence>
<keyword evidence="1" id="KW-0812">Transmembrane</keyword>
<dbReference type="InterPro" id="IPR036249">
    <property type="entry name" value="Thioredoxin-like_sf"/>
</dbReference>
<keyword evidence="1" id="KW-1133">Transmembrane helix</keyword>
<dbReference type="AlphaFoldDB" id="A0A1G2MXT6"/>
<keyword evidence="1" id="KW-0472">Membrane</keyword>
<name>A0A1G2MXT6_9BACT</name>
<evidence type="ECO:0008006" key="4">
    <source>
        <dbReference type="Google" id="ProtNLM"/>
    </source>
</evidence>
<evidence type="ECO:0000313" key="3">
    <source>
        <dbReference type="Proteomes" id="UP000177943"/>
    </source>
</evidence>
<sequence>MKSKQTLWWILVGVVVLALVYVVVAVPSTPGKYDTFATCLKDKGAIFYGAFWCQHCQNQKALFGKSAKLLPYVECSLPSGQGQTQICTDQKITGYPTWKFATGTDENGEVSLLKLSEKTGCPLPE</sequence>
<comment type="caution">
    <text evidence="2">The sequence shown here is derived from an EMBL/GenBank/DDBJ whole genome shotgun (WGS) entry which is preliminary data.</text>
</comment>
<feature type="transmembrane region" description="Helical" evidence="1">
    <location>
        <begin position="6"/>
        <end position="26"/>
    </location>
</feature>
<gene>
    <name evidence="2" type="ORF">A3D56_00285</name>
</gene>
<dbReference type="EMBL" id="MHRP01000002">
    <property type="protein sequence ID" value="OHA28019.1"/>
    <property type="molecule type" value="Genomic_DNA"/>
</dbReference>
<evidence type="ECO:0000256" key="1">
    <source>
        <dbReference type="SAM" id="Phobius"/>
    </source>
</evidence>
<protein>
    <recommendedName>
        <fullName evidence="4">Thioredoxin domain-containing protein</fullName>
    </recommendedName>
</protein>